<keyword evidence="4" id="KW-1185">Reference proteome</keyword>
<dbReference type="Gramene" id="Kaladp0045s0031.1.v1.1">
    <property type="protein sequence ID" value="Kaladp0045s0031.1.v1.1"/>
    <property type="gene ID" value="Kaladp0045s0031.v1.1"/>
</dbReference>
<sequence>MPRRPVRLSSWPKPRPCMFSSYGRSVARLSSAYVPKSEFHTSAGSSSEGRRIHKEIPKDDNEVSKSSDDEEFDGIVQADFVFFDPKFDDFHCVKMLLQTYLDDKEWDLSGFVDLILTQPTVGTVVKVEDAEDEGIFAVVSALNLERYKDHKSMKEVKDYLLDVCRKPDIVKKLNGLIYQQAHGVGLLVSQRVVNLPPQLLPPLYNGLFDEISWATEDEPDR</sequence>
<name>A0A7N0ZW61_KALFE</name>
<dbReference type="Pfam" id="PF13862">
    <property type="entry name" value="BCCIP"/>
    <property type="match status" value="1"/>
</dbReference>
<evidence type="ECO:0008006" key="5">
    <source>
        <dbReference type="Google" id="ProtNLM"/>
    </source>
</evidence>
<feature type="compositionally biased region" description="Basic and acidic residues" evidence="2">
    <location>
        <begin position="48"/>
        <end position="67"/>
    </location>
</feature>
<dbReference type="AlphaFoldDB" id="A0A7N0ZW61"/>
<organism evidence="3 4">
    <name type="scientific">Kalanchoe fedtschenkoi</name>
    <name type="common">Lavender scallops</name>
    <name type="synonym">South American air plant</name>
    <dbReference type="NCBI Taxonomy" id="63787"/>
    <lineage>
        <taxon>Eukaryota</taxon>
        <taxon>Viridiplantae</taxon>
        <taxon>Streptophyta</taxon>
        <taxon>Embryophyta</taxon>
        <taxon>Tracheophyta</taxon>
        <taxon>Spermatophyta</taxon>
        <taxon>Magnoliopsida</taxon>
        <taxon>eudicotyledons</taxon>
        <taxon>Gunneridae</taxon>
        <taxon>Pentapetalae</taxon>
        <taxon>Saxifragales</taxon>
        <taxon>Crassulaceae</taxon>
        <taxon>Kalanchoe</taxon>
    </lineage>
</organism>
<evidence type="ECO:0000256" key="1">
    <source>
        <dbReference type="ARBA" id="ARBA00006781"/>
    </source>
</evidence>
<feature type="region of interest" description="Disordered" evidence="2">
    <location>
        <begin position="37"/>
        <end position="68"/>
    </location>
</feature>
<comment type="similarity">
    <text evidence="1">Belongs to the BCP1 family.</text>
</comment>
<dbReference type="InterPro" id="IPR025602">
    <property type="entry name" value="BCP1_family"/>
</dbReference>
<proteinExistence type="inferred from homology"/>
<evidence type="ECO:0000313" key="3">
    <source>
        <dbReference type="EnsemblPlants" id="Kaladp0045s0031.1.v1.1"/>
    </source>
</evidence>
<dbReference type="GO" id="GO:0005634">
    <property type="term" value="C:nucleus"/>
    <property type="evidence" value="ECO:0007669"/>
    <property type="project" value="TreeGrafter"/>
</dbReference>
<dbReference type="OMA" id="DGDEYAC"/>
<evidence type="ECO:0000313" key="4">
    <source>
        <dbReference type="Proteomes" id="UP000594263"/>
    </source>
</evidence>
<protein>
    <recommendedName>
        <fullName evidence="5">Protein BCCIP homolog</fullName>
    </recommendedName>
</protein>
<evidence type="ECO:0000256" key="2">
    <source>
        <dbReference type="SAM" id="MobiDB-lite"/>
    </source>
</evidence>
<accession>A0A7N0ZW61</accession>
<reference evidence="3" key="1">
    <citation type="submission" date="2021-01" db="UniProtKB">
        <authorList>
            <consortium name="EnsemblPlants"/>
        </authorList>
    </citation>
    <scope>IDENTIFICATION</scope>
</reference>
<dbReference type="EnsemblPlants" id="Kaladp0045s0031.1.v1.1">
    <property type="protein sequence ID" value="Kaladp0045s0031.1.v1.1"/>
    <property type="gene ID" value="Kaladp0045s0031.v1.1"/>
</dbReference>
<dbReference type="PANTHER" id="PTHR13261">
    <property type="entry name" value="BRCA2 AND CDKN1A INTERACTING PROTEIN"/>
    <property type="match status" value="1"/>
</dbReference>
<dbReference type="Proteomes" id="UP000594263">
    <property type="component" value="Unplaced"/>
</dbReference>
<dbReference type="PANTHER" id="PTHR13261:SF0">
    <property type="entry name" value="BRCA2 AND CDKN1A-INTERACTING PROTEIN"/>
    <property type="match status" value="1"/>
</dbReference>